<dbReference type="EC" id="2.1.1.177" evidence="5"/>
<dbReference type="GO" id="GO:0070038">
    <property type="term" value="F:rRNA (pseudouridine-N3-)-methyltransferase activity"/>
    <property type="evidence" value="ECO:0007669"/>
    <property type="project" value="UniProtKB-UniRule"/>
</dbReference>
<dbReference type="HAMAP" id="MF_00658">
    <property type="entry name" value="23SrRNA_methyltr_H"/>
    <property type="match status" value="1"/>
</dbReference>
<dbReference type="RefSeq" id="WP_072659416.1">
    <property type="nucleotide sequence ID" value="NZ_BDFD01000007.1"/>
</dbReference>
<keyword evidence="1 5" id="KW-0489">Methyltransferase</keyword>
<comment type="caution">
    <text evidence="6">The sequence shown here is derived from an EMBL/GenBank/DDBJ whole genome shotgun (WGS) entry which is preliminary data.</text>
</comment>
<evidence type="ECO:0000313" key="6">
    <source>
        <dbReference type="EMBL" id="GAV20099.1"/>
    </source>
</evidence>
<dbReference type="InterPro" id="IPR003742">
    <property type="entry name" value="RlmH-like"/>
</dbReference>
<evidence type="ECO:0000256" key="2">
    <source>
        <dbReference type="ARBA" id="ARBA00022679"/>
    </source>
</evidence>
<evidence type="ECO:0000256" key="4">
    <source>
        <dbReference type="ARBA" id="ARBA00038303"/>
    </source>
</evidence>
<dbReference type="STRING" id="1921010.MMIC_P1061"/>
<sequence>MKLRLLVVGRGSKELADFEARFIERLKPFAQCSVIELPEGRGKQVSQRKQEEAKTIFKQAVKGFVIFDERGSLHDSKKWAAYIERMPADAQLDFVIGGADGLHDDVRAAAAACWSLSKLTLPHQLVRAVVLEQFYRAFTIIQGHPYHRV</sequence>
<evidence type="ECO:0000256" key="3">
    <source>
        <dbReference type="ARBA" id="ARBA00022691"/>
    </source>
</evidence>
<feature type="binding site" evidence="5">
    <location>
        <begin position="116"/>
        <end position="121"/>
    </location>
    <ligand>
        <name>S-adenosyl-L-methionine</name>
        <dbReference type="ChEBI" id="CHEBI:59789"/>
    </ligand>
</feature>
<dbReference type="Gene3D" id="3.40.1280.10">
    <property type="match status" value="1"/>
</dbReference>
<keyword evidence="5" id="KW-0963">Cytoplasm</keyword>
<keyword evidence="2 5" id="KW-0808">Transferase</keyword>
<comment type="subunit">
    <text evidence="5">Homodimer.</text>
</comment>
<dbReference type="Pfam" id="PF02590">
    <property type="entry name" value="SPOUT_MTase"/>
    <property type="match status" value="1"/>
</dbReference>
<accession>A0A1L8CMN1</accession>
<comment type="similarity">
    <text evidence="4 5">Belongs to the RNA methyltransferase RlmH family.</text>
</comment>
<dbReference type="PIRSF" id="PIRSF004505">
    <property type="entry name" value="MT_bac"/>
    <property type="match status" value="1"/>
</dbReference>
<dbReference type="Proteomes" id="UP000231632">
    <property type="component" value="Unassembled WGS sequence"/>
</dbReference>
<keyword evidence="3 5" id="KW-0949">S-adenosyl-L-methionine</keyword>
<dbReference type="EMBL" id="BDFD01000007">
    <property type="protein sequence ID" value="GAV20099.1"/>
    <property type="molecule type" value="Genomic_DNA"/>
</dbReference>
<dbReference type="AlphaFoldDB" id="A0A1L8CMN1"/>
<gene>
    <name evidence="5" type="primary">rlmH</name>
    <name evidence="6" type="ORF">MMIC_P1061</name>
</gene>
<evidence type="ECO:0000256" key="1">
    <source>
        <dbReference type="ARBA" id="ARBA00022603"/>
    </source>
</evidence>
<evidence type="ECO:0000256" key="5">
    <source>
        <dbReference type="HAMAP-Rule" id="MF_00658"/>
    </source>
</evidence>
<dbReference type="PANTHER" id="PTHR33603">
    <property type="entry name" value="METHYLTRANSFERASE"/>
    <property type="match status" value="1"/>
</dbReference>
<dbReference type="CDD" id="cd18081">
    <property type="entry name" value="RlmH-like"/>
    <property type="match status" value="1"/>
</dbReference>
<reference evidence="6 7" key="1">
    <citation type="journal article" date="2017" name="Arch. Microbiol.">
        <title>Mariprofundus micogutta sp. nov., a novel iron-oxidizing zetaproteobacterium isolated from a deep-sea hydrothermal field at the Bayonnaise knoll of the Izu-Ogasawara arc, and a description of Mariprofundales ord. nov. and Zetaproteobacteria classis nov.</title>
        <authorList>
            <person name="Makita H."/>
            <person name="Tanaka E."/>
            <person name="Mitsunobu S."/>
            <person name="Miyazaki M."/>
            <person name="Nunoura T."/>
            <person name="Uematsu K."/>
            <person name="Takaki Y."/>
            <person name="Nishi S."/>
            <person name="Shimamura S."/>
            <person name="Takai K."/>
        </authorList>
    </citation>
    <scope>NUCLEOTIDE SEQUENCE [LARGE SCALE GENOMIC DNA]</scope>
    <source>
        <strain evidence="6 7">ET2</strain>
    </source>
</reference>
<feature type="binding site" evidence="5">
    <location>
        <position position="97"/>
    </location>
    <ligand>
        <name>S-adenosyl-L-methionine</name>
        <dbReference type="ChEBI" id="CHEBI:59789"/>
    </ligand>
</feature>
<dbReference type="GO" id="GO:0005737">
    <property type="term" value="C:cytoplasm"/>
    <property type="evidence" value="ECO:0007669"/>
    <property type="project" value="UniProtKB-SubCell"/>
</dbReference>
<dbReference type="OrthoDB" id="9806643at2"/>
<name>A0A1L8CMN1_9PROT</name>
<comment type="function">
    <text evidence="5">Specifically methylates the pseudouridine at position 1915 (m3Psi1915) in 23S rRNA.</text>
</comment>
<dbReference type="PANTHER" id="PTHR33603:SF1">
    <property type="entry name" value="RIBOSOMAL RNA LARGE SUBUNIT METHYLTRANSFERASE H"/>
    <property type="match status" value="1"/>
</dbReference>
<dbReference type="InterPro" id="IPR029026">
    <property type="entry name" value="tRNA_m1G_MTases_N"/>
</dbReference>
<keyword evidence="5" id="KW-0698">rRNA processing</keyword>
<dbReference type="SUPFAM" id="SSF75217">
    <property type="entry name" value="alpha/beta knot"/>
    <property type="match status" value="1"/>
</dbReference>
<evidence type="ECO:0000313" key="7">
    <source>
        <dbReference type="Proteomes" id="UP000231632"/>
    </source>
</evidence>
<comment type="caution">
    <text evidence="5">Lacks conserved residue(s) required for the propagation of feature annotation.</text>
</comment>
<comment type="subcellular location">
    <subcellularLocation>
        <location evidence="5">Cytoplasm</location>
    </subcellularLocation>
</comment>
<comment type="catalytic activity">
    <reaction evidence="5">
        <text>pseudouridine(1915) in 23S rRNA + S-adenosyl-L-methionine = N(3)-methylpseudouridine(1915) in 23S rRNA + S-adenosyl-L-homocysteine + H(+)</text>
        <dbReference type="Rhea" id="RHEA:42752"/>
        <dbReference type="Rhea" id="RHEA-COMP:10221"/>
        <dbReference type="Rhea" id="RHEA-COMP:10222"/>
        <dbReference type="ChEBI" id="CHEBI:15378"/>
        <dbReference type="ChEBI" id="CHEBI:57856"/>
        <dbReference type="ChEBI" id="CHEBI:59789"/>
        <dbReference type="ChEBI" id="CHEBI:65314"/>
        <dbReference type="ChEBI" id="CHEBI:74486"/>
        <dbReference type="EC" id="2.1.1.177"/>
    </reaction>
</comment>
<protein>
    <recommendedName>
        <fullName evidence="5">Ribosomal RNA large subunit methyltransferase H</fullName>
        <ecNumber evidence="5">2.1.1.177</ecNumber>
    </recommendedName>
    <alternativeName>
        <fullName evidence="5">23S rRNA (pseudouridine1915-N3)-methyltransferase</fullName>
    </alternativeName>
    <alternativeName>
        <fullName evidence="5">23S rRNA m3Psi1915 methyltransferase</fullName>
    </alternativeName>
    <alternativeName>
        <fullName evidence="5">rRNA (pseudouridine-N3-)-methyltransferase RlmH</fullName>
    </alternativeName>
</protein>
<keyword evidence="7" id="KW-1185">Reference proteome</keyword>
<dbReference type="InterPro" id="IPR029028">
    <property type="entry name" value="Alpha/beta_knot_MTases"/>
</dbReference>
<proteinExistence type="inferred from homology"/>
<organism evidence="6 7">
    <name type="scientific">Mariprofundus micogutta</name>
    <dbReference type="NCBI Taxonomy" id="1921010"/>
    <lineage>
        <taxon>Bacteria</taxon>
        <taxon>Pseudomonadati</taxon>
        <taxon>Pseudomonadota</taxon>
        <taxon>Candidatius Mariprofundia</taxon>
        <taxon>Mariprofundales</taxon>
        <taxon>Mariprofundaceae</taxon>
        <taxon>Mariprofundus</taxon>
    </lineage>
</organism>